<dbReference type="Proteomes" id="UP000051955">
    <property type="component" value="Unassembled WGS sequence"/>
</dbReference>
<gene>
    <name evidence="1" type="ORF">FD25_GL000039</name>
</gene>
<dbReference type="AlphaFoldDB" id="A0A0R1LJ88"/>
<evidence type="ECO:0000313" key="2">
    <source>
        <dbReference type="Proteomes" id="UP000051955"/>
    </source>
</evidence>
<reference evidence="1 2" key="1">
    <citation type="journal article" date="2015" name="Genome Announc.">
        <title>Expanding the biotechnology potential of lactobacilli through comparative genomics of 213 strains and associated genera.</title>
        <authorList>
            <person name="Sun Z."/>
            <person name="Harris H.M."/>
            <person name="McCann A."/>
            <person name="Guo C."/>
            <person name="Argimon S."/>
            <person name="Zhang W."/>
            <person name="Yang X."/>
            <person name="Jeffery I.B."/>
            <person name="Cooney J.C."/>
            <person name="Kagawa T.F."/>
            <person name="Liu W."/>
            <person name="Song Y."/>
            <person name="Salvetti E."/>
            <person name="Wrobel A."/>
            <person name="Rasinkangas P."/>
            <person name="Parkhill J."/>
            <person name="Rea M.C."/>
            <person name="O'Sullivan O."/>
            <person name="Ritari J."/>
            <person name="Douillard F.P."/>
            <person name="Paul Ross R."/>
            <person name="Yang R."/>
            <person name="Briner A.E."/>
            <person name="Felis G.E."/>
            <person name="de Vos W.M."/>
            <person name="Barrangou R."/>
            <person name="Klaenhammer T.R."/>
            <person name="Caufield P.W."/>
            <person name="Cui Y."/>
            <person name="Zhang H."/>
            <person name="O'Toole P.W."/>
        </authorList>
    </citation>
    <scope>NUCLEOTIDE SEQUENCE [LARGE SCALE GENOMIC DNA]</scope>
    <source>
        <strain evidence="1 2">DSM 19394</strain>
    </source>
</reference>
<name>A0A0R1LJ88_9LACO</name>
<sequence length="68" mass="7472">MIDNLDQRLIGRQFVLSHADVTVGATFYGIFYRLHATEPLHVGDTVKVVQADQHGLTVQVVPAQRGGD</sequence>
<proteinExistence type="predicted"/>
<evidence type="ECO:0008006" key="3">
    <source>
        <dbReference type="Google" id="ProtNLM"/>
    </source>
</evidence>
<organism evidence="1 2">
    <name type="scientific">Levilactobacillus acidifarinae DSM 19394 = JCM 15949</name>
    <dbReference type="NCBI Taxonomy" id="1423715"/>
    <lineage>
        <taxon>Bacteria</taxon>
        <taxon>Bacillati</taxon>
        <taxon>Bacillota</taxon>
        <taxon>Bacilli</taxon>
        <taxon>Lactobacillales</taxon>
        <taxon>Lactobacillaceae</taxon>
        <taxon>Levilactobacillus</taxon>
    </lineage>
</organism>
<protein>
    <recommendedName>
        <fullName evidence="3">NfeD-like C-terminal domain-containing protein</fullName>
    </recommendedName>
</protein>
<dbReference type="RefSeq" id="WP_057801923.1">
    <property type="nucleotide sequence ID" value="NZ_AZDV01000006.1"/>
</dbReference>
<dbReference type="STRING" id="1423715.FD25_GL000039"/>
<dbReference type="EMBL" id="AZDV01000006">
    <property type="protein sequence ID" value="KRK95624.1"/>
    <property type="molecule type" value="Genomic_DNA"/>
</dbReference>
<accession>A0A0R1LJ88</accession>
<dbReference type="OrthoDB" id="2307495at2"/>
<comment type="caution">
    <text evidence="1">The sequence shown here is derived from an EMBL/GenBank/DDBJ whole genome shotgun (WGS) entry which is preliminary data.</text>
</comment>
<keyword evidence="2" id="KW-1185">Reference proteome</keyword>
<evidence type="ECO:0000313" key="1">
    <source>
        <dbReference type="EMBL" id="KRK95624.1"/>
    </source>
</evidence>
<dbReference type="PATRIC" id="fig|1423715.3.peg.41"/>